<sequence>IGVWIKGENNDGYEPRYQELAQAIRGKFREAEVSGFVGRRGSFEIEINGQLVFSKLKSGGFPYTEDVLDAVQKAYDNKPMEKISRSRTSCIIL</sequence>
<dbReference type="InterPro" id="IPR011893">
    <property type="entry name" value="Selenoprotein_Rdx-typ"/>
</dbReference>
<dbReference type="NCBIfam" id="TIGR02174">
    <property type="entry name" value="CXXU_selWTH"/>
    <property type="match status" value="1"/>
</dbReference>
<proteinExistence type="inferred from homology"/>
<keyword evidence="7" id="KW-0472">Membrane</keyword>
<comment type="similarity">
    <text evidence="13">Belongs to the SelWTH family.</text>
</comment>
<dbReference type="GO" id="GO:0005829">
    <property type="term" value="C:cytosol"/>
    <property type="evidence" value="ECO:0007669"/>
    <property type="project" value="UniProtKB-SubCell"/>
</dbReference>
<dbReference type="GeneTree" id="ENSGT00390000010440"/>
<keyword evidence="6" id="KW-0007">Acetylation</keyword>
<evidence type="ECO:0000256" key="13">
    <source>
        <dbReference type="ARBA" id="ARBA00060789"/>
    </source>
</evidence>
<organism evidence="16 17">
    <name type="scientific">Paramormyrops kingsleyae</name>
    <dbReference type="NCBI Taxonomy" id="1676925"/>
    <lineage>
        <taxon>Eukaryota</taxon>
        <taxon>Metazoa</taxon>
        <taxon>Chordata</taxon>
        <taxon>Craniata</taxon>
        <taxon>Vertebrata</taxon>
        <taxon>Euteleostomi</taxon>
        <taxon>Actinopterygii</taxon>
        <taxon>Neopterygii</taxon>
        <taxon>Teleostei</taxon>
        <taxon>Osteoglossocephala</taxon>
        <taxon>Osteoglossomorpha</taxon>
        <taxon>Osteoglossiformes</taxon>
        <taxon>Mormyridae</taxon>
        <taxon>Paramormyrops</taxon>
    </lineage>
</organism>
<evidence type="ECO:0000256" key="14">
    <source>
        <dbReference type="ARBA" id="ARBA00065658"/>
    </source>
</evidence>
<dbReference type="InterPro" id="IPR051441">
    <property type="entry name" value="SelW_related"/>
</dbReference>
<comment type="function">
    <text evidence="12">Increases cell migration by inducing filopodia formation at the leading edge of migrating cells. Plays a role in regulation of apoptosis, possibly through control of CASP3. May be involved in a redox-related process.</text>
</comment>
<comment type="subcellular location">
    <subcellularLocation>
        <location evidence="1">Cell membrane</location>
        <topology evidence="1">Lipid-anchor</topology>
        <orientation evidence="1">Cytoplasmic side</orientation>
    </subcellularLocation>
    <subcellularLocation>
        <location evidence="2">Cytoplasm</location>
        <location evidence="2">Cytosol</location>
    </subcellularLocation>
</comment>
<evidence type="ECO:0000256" key="2">
    <source>
        <dbReference type="ARBA" id="ARBA00004514"/>
    </source>
</evidence>
<evidence type="ECO:0000256" key="4">
    <source>
        <dbReference type="ARBA" id="ARBA00022490"/>
    </source>
</evidence>
<dbReference type="Pfam" id="PF10262">
    <property type="entry name" value="Rdx"/>
    <property type="match status" value="1"/>
</dbReference>
<evidence type="ECO:0000256" key="12">
    <source>
        <dbReference type="ARBA" id="ARBA00055778"/>
    </source>
</evidence>
<evidence type="ECO:0000256" key="15">
    <source>
        <dbReference type="ARBA" id="ARBA00069166"/>
    </source>
</evidence>
<dbReference type="InterPro" id="IPR036249">
    <property type="entry name" value="Thioredoxin-like_sf"/>
</dbReference>
<dbReference type="SUPFAM" id="SSF52833">
    <property type="entry name" value="Thioredoxin-like"/>
    <property type="match status" value="1"/>
</dbReference>
<dbReference type="GO" id="GO:0005886">
    <property type="term" value="C:plasma membrane"/>
    <property type="evidence" value="ECO:0007669"/>
    <property type="project" value="UniProtKB-SubCell"/>
</dbReference>
<evidence type="ECO:0000256" key="8">
    <source>
        <dbReference type="ARBA" id="ARBA00023157"/>
    </source>
</evidence>
<dbReference type="PANTHER" id="PTHR15124:SF27">
    <property type="entry name" value="MIGRATION AND INVASION ENHANCER 1"/>
    <property type="match status" value="1"/>
</dbReference>
<protein>
    <recommendedName>
        <fullName evidence="15">Migration and invasion enhancer 1</fullName>
    </recommendedName>
</protein>
<keyword evidence="10" id="KW-0449">Lipoprotein</keyword>
<reference evidence="16" key="1">
    <citation type="submission" date="2025-08" db="UniProtKB">
        <authorList>
            <consortium name="Ensembl"/>
        </authorList>
    </citation>
    <scope>IDENTIFICATION</scope>
</reference>
<evidence type="ECO:0000256" key="5">
    <source>
        <dbReference type="ARBA" id="ARBA00022703"/>
    </source>
</evidence>
<evidence type="ECO:0000313" key="17">
    <source>
        <dbReference type="Proteomes" id="UP000261540"/>
    </source>
</evidence>
<evidence type="ECO:0000256" key="6">
    <source>
        <dbReference type="ARBA" id="ARBA00022990"/>
    </source>
</evidence>
<keyword evidence="17" id="KW-1185">Reference proteome</keyword>
<keyword evidence="9" id="KW-0676">Redox-active center</keyword>
<dbReference type="AlphaFoldDB" id="A0A3B3T8A7"/>
<keyword evidence="4" id="KW-0963">Cytoplasm</keyword>
<evidence type="ECO:0000256" key="9">
    <source>
        <dbReference type="ARBA" id="ARBA00023284"/>
    </source>
</evidence>
<dbReference type="GO" id="GO:0043066">
    <property type="term" value="P:negative regulation of apoptotic process"/>
    <property type="evidence" value="ECO:0007669"/>
    <property type="project" value="TreeGrafter"/>
</dbReference>
<accession>A0A3B3T8A7</accession>
<evidence type="ECO:0000256" key="7">
    <source>
        <dbReference type="ARBA" id="ARBA00023136"/>
    </source>
</evidence>
<keyword evidence="8" id="KW-1015">Disulfide bond</keyword>
<evidence type="ECO:0000256" key="3">
    <source>
        <dbReference type="ARBA" id="ARBA00022475"/>
    </source>
</evidence>
<evidence type="ECO:0000256" key="11">
    <source>
        <dbReference type="ARBA" id="ARBA00023289"/>
    </source>
</evidence>
<keyword evidence="5" id="KW-0053">Apoptosis</keyword>
<name>A0A3B3T8A7_9TELE</name>
<dbReference type="Proteomes" id="UP000261540">
    <property type="component" value="Unplaced"/>
</dbReference>
<dbReference type="FunFam" id="3.40.30.10:FF:000131">
    <property type="entry name" value="migration and invasion enhancer 1"/>
    <property type="match status" value="1"/>
</dbReference>
<keyword evidence="3" id="KW-1003">Cell membrane</keyword>
<comment type="subunit">
    <text evidence="14">Interacts with GPX1.</text>
</comment>
<dbReference type="Gene3D" id="3.40.30.10">
    <property type="entry name" value="Glutaredoxin"/>
    <property type="match status" value="1"/>
</dbReference>
<dbReference type="PANTHER" id="PTHR15124">
    <property type="entry name" value="SELENOPROTEIN W"/>
    <property type="match status" value="1"/>
</dbReference>
<dbReference type="GO" id="GO:0006915">
    <property type="term" value="P:apoptotic process"/>
    <property type="evidence" value="ECO:0007669"/>
    <property type="project" value="UniProtKB-KW"/>
</dbReference>
<evidence type="ECO:0000313" key="16">
    <source>
        <dbReference type="Ensembl" id="ENSPKIP00000038900.1"/>
    </source>
</evidence>
<dbReference type="GO" id="GO:0051491">
    <property type="term" value="P:positive regulation of filopodium assembly"/>
    <property type="evidence" value="ECO:0007669"/>
    <property type="project" value="TreeGrafter"/>
</dbReference>
<evidence type="ECO:0000256" key="1">
    <source>
        <dbReference type="ARBA" id="ARBA00004342"/>
    </source>
</evidence>
<evidence type="ECO:0000256" key="10">
    <source>
        <dbReference type="ARBA" id="ARBA00023288"/>
    </source>
</evidence>
<dbReference type="Ensembl" id="ENSPKIT00000019898.1">
    <property type="protein sequence ID" value="ENSPKIP00000038900.1"/>
    <property type="gene ID" value="ENSPKIG00000016480.1"/>
</dbReference>
<keyword evidence="11" id="KW-0636">Prenylation</keyword>
<reference evidence="16" key="2">
    <citation type="submission" date="2025-09" db="UniProtKB">
        <authorList>
            <consortium name="Ensembl"/>
        </authorList>
    </citation>
    <scope>IDENTIFICATION</scope>
</reference>